<organism evidence="1 2">
    <name type="scientific">Alicyclobacillus macrosporangiidus</name>
    <dbReference type="NCBI Taxonomy" id="392015"/>
    <lineage>
        <taxon>Bacteria</taxon>
        <taxon>Bacillati</taxon>
        <taxon>Bacillota</taxon>
        <taxon>Bacilli</taxon>
        <taxon>Bacillales</taxon>
        <taxon>Alicyclobacillaceae</taxon>
        <taxon>Alicyclobacillus</taxon>
    </lineage>
</organism>
<dbReference type="AlphaFoldDB" id="A0A1I7INL4"/>
<evidence type="ECO:0000313" key="1">
    <source>
        <dbReference type="EMBL" id="SFU74498.1"/>
    </source>
</evidence>
<evidence type="ECO:0000313" key="2">
    <source>
        <dbReference type="Proteomes" id="UP000183508"/>
    </source>
</evidence>
<sequence>MMNTTTVTTNQPESLQERYEALERENAELKKQVKL</sequence>
<dbReference type="Proteomes" id="UP000183508">
    <property type="component" value="Unassembled WGS sequence"/>
</dbReference>
<name>A0A1I7INL4_9BACL</name>
<reference evidence="2" key="1">
    <citation type="submission" date="2016-10" db="EMBL/GenBank/DDBJ databases">
        <authorList>
            <person name="Varghese N."/>
        </authorList>
    </citation>
    <scope>NUCLEOTIDE SEQUENCE [LARGE SCALE GENOMIC DNA]</scope>
    <source>
        <strain evidence="2">DSM 17980</strain>
    </source>
</reference>
<dbReference type="EMBL" id="FPBV01000007">
    <property type="protein sequence ID" value="SFU74498.1"/>
    <property type="molecule type" value="Genomic_DNA"/>
</dbReference>
<protein>
    <submittedName>
        <fullName evidence="1">Uncharacterized protein</fullName>
    </submittedName>
</protein>
<accession>A0A1I7INL4</accession>
<keyword evidence="2" id="KW-1185">Reference proteome</keyword>
<gene>
    <name evidence="1" type="ORF">SAMN05421543_1071</name>
</gene>
<feature type="non-terminal residue" evidence="1">
    <location>
        <position position="35"/>
    </location>
</feature>
<dbReference type="STRING" id="392015.SAMN05421543_1071"/>
<proteinExistence type="predicted"/>